<protein>
    <recommendedName>
        <fullName evidence="1">Glutaredoxin-like protein</fullName>
    </recommendedName>
</protein>
<dbReference type="Proteomes" id="UP001600888">
    <property type="component" value="Unassembled WGS sequence"/>
</dbReference>
<dbReference type="InterPro" id="IPR008554">
    <property type="entry name" value="Glutaredoxin-like"/>
</dbReference>
<dbReference type="Gene3D" id="3.40.30.10">
    <property type="entry name" value="Glutaredoxin"/>
    <property type="match status" value="1"/>
</dbReference>
<proteinExistence type="inferred from homology"/>
<comment type="similarity">
    <text evidence="1">Belongs to the glutaredoxin family.</text>
</comment>
<keyword evidence="1" id="KW-0249">Electron transport</keyword>
<dbReference type="InterPro" id="IPR052565">
    <property type="entry name" value="Glutaredoxin-like_YDR286C"/>
</dbReference>
<gene>
    <name evidence="2" type="ORF">FJTKL_04307</name>
</gene>
<accession>A0ABR4F0L7</accession>
<reference evidence="2 3" key="1">
    <citation type="submission" date="2024-03" db="EMBL/GenBank/DDBJ databases">
        <title>A high-quality draft genome sequence of Diaporthe vaccinii, a causative agent of upright dieback and viscid rot disease in cranberry plants.</title>
        <authorList>
            <person name="Sarrasin M."/>
            <person name="Lang B.F."/>
            <person name="Burger G."/>
        </authorList>
    </citation>
    <scope>NUCLEOTIDE SEQUENCE [LARGE SCALE GENOMIC DNA]</scope>
    <source>
        <strain evidence="2 3">IS7</strain>
    </source>
</reference>
<dbReference type="SUPFAM" id="SSF52833">
    <property type="entry name" value="Thioredoxin-like"/>
    <property type="match status" value="1"/>
</dbReference>
<organism evidence="2 3">
    <name type="scientific">Diaporthe vaccinii</name>
    <dbReference type="NCBI Taxonomy" id="105482"/>
    <lineage>
        <taxon>Eukaryota</taxon>
        <taxon>Fungi</taxon>
        <taxon>Dikarya</taxon>
        <taxon>Ascomycota</taxon>
        <taxon>Pezizomycotina</taxon>
        <taxon>Sordariomycetes</taxon>
        <taxon>Sordariomycetidae</taxon>
        <taxon>Diaporthales</taxon>
        <taxon>Diaporthaceae</taxon>
        <taxon>Diaporthe</taxon>
        <taxon>Diaporthe eres species complex</taxon>
    </lineage>
</organism>
<dbReference type="EMBL" id="JBAWTH010000017">
    <property type="protein sequence ID" value="KAL2288231.1"/>
    <property type="molecule type" value="Genomic_DNA"/>
</dbReference>
<dbReference type="Pfam" id="PF05768">
    <property type="entry name" value="Glrx-like"/>
    <property type="match status" value="1"/>
</dbReference>
<dbReference type="InterPro" id="IPR036249">
    <property type="entry name" value="Thioredoxin-like_sf"/>
</dbReference>
<evidence type="ECO:0000313" key="3">
    <source>
        <dbReference type="Proteomes" id="UP001600888"/>
    </source>
</evidence>
<keyword evidence="3" id="KW-1185">Reference proteome</keyword>
<name>A0ABR4F0L7_9PEZI</name>
<evidence type="ECO:0000313" key="2">
    <source>
        <dbReference type="EMBL" id="KAL2288231.1"/>
    </source>
</evidence>
<comment type="caution">
    <text evidence="2">The sequence shown here is derived from an EMBL/GenBank/DDBJ whole genome shotgun (WGS) entry which is preliminary data.</text>
</comment>
<sequence length="176" mass="20299">MDPSNSRPWGTSTVQYLLPLALNRYFVDERTPFLSTGSTHTSQHTNLYHKRSTLVFKYRNRHPIEMRATSRLLQLPCRITLFTREHCGLCVSARSVLSDVWDSRPFVYKEVDIVKPAAQQWKDLYDFDVPVIHVSKADSPEEDPKLAPKALKLMHRFTPEQVKATMDKAEKGSNKP</sequence>
<dbReference type="PANTHER" id="PTHR33558">
    <property type="entry name" value="GLUTAREDOXIN-LIKE PROTEIN C5ORF63 HOMOLOG"/>
    <property type="match status" value="1"/>
</dbReference>
<keyword evidence="1" id="KW-0813">Transport</keyword>
<dbReference type="PANTHER" id="PTHR33558:SF1">
    <property type="entry name" value="GLUTAREDOXIN-LIKE PROTEIN C5ORF63 HOMOLOG"/>
    <property type="match status" value="1"/>
</dbReference>
<evidence type="ECO:0000256" key="1">
    <source>
        <dbReference type="RuleBase" id="RU363082"/>
    </source>
</evidence>